<feature type="signal peptide" evidence="1">
    <location>
        <begin position="1"/>
        <end position="20"/>
    </location>
</feature>
<sequence length="325" mass="36297">MANFMLGAAALLIFSYSATGLQFDVQPTKIEIGLSTRFDIVCSFNHGTDNEMSSLVSLIVSRSKDTTNVGYRELASIDAFSGRVTDLVQGNATLSGAVNNMGVSYLRLEWKFPDDEVSGLYRCVANGIDETGHPISVMSTSLVTSEIPGTRQLVQVVRNVLLNMDYALENMCISGCWQSRLEQMRKARFEISSLYNGHRYLLSKTANLASVAVAQESCELYGGYLAEIDDDFELLFVQNFTKSAPGIDYTMVLIGGTDYGHKNHWVFDRNLRNVTYTKWIAGRPSTTANYNCIYLAAPTWAMSDYICFEVTRTYNTRYICEVPEE</sequence>
<gene>
    <name evidence="3" type="ORF">GSLYS_00019404001</name>
</gene>
<dbReference type="InterPro" id="IPR016186">
    <property type="entry name" value="C-type_lectin-like/link_sf"/>
</dbReference>
<evidence type="ECO:0000259" key="2">
    <source>
        <dbReference type="PROSITE" id="PS50041"/>
    </source>
</evidence>
<feature type="domain" description="C-type lectin" evidence="2">
    <location>
        <begin position="195"/>
        <end position="300"/>
    </location>
</feature>
<dbReference type="PROSITE" id="PS50041">
    <property type="entry name" value="C_TYPE_LECTIN_2"/>
    <property type="match status" value="1"/>
</dbReference>
<evidence type="ECO:0000313" key="4">
    <source>
        <dbReference type="Proteomes" id="UP001497497"/>
    </source>
</evidence>
<dbReference type="InterPro" id="IPR016187">
    <property type="entry name" value="CTDL_fold"/>
</dbReference>
<comment type="caution">
    <text evidence="3">The sequence shown here is derived from an EMBL/GenBank/DDBJ whole genome shotgun (WGS) entry which is preliminary data.</text>
</comment>
<dbReference type="EMBL" id="CAXITT010000760">
    <property type="protein sequence ID" value="CAL1546027.1"/>
    <property type="molecule type" value="Genomic_DNA"/>
</dbReference>
<dbReference type="Proteomes" id="UP001497497">
    <property type="component" value="Unassembled WGS sequence"/>
</dbReference>
<protein>
    <recommendedName>
        <fullName evidence="2">C-type lectin domain-containing protein</fullName>
    </recommendedName>
</protein>
<dbReference type="SMART" id="SM00034">
    <property type="entry name" value="CLECT"/>
    <property type="match status" value="1"/>
</dbReference>
<evidence type="ECO:0000313" key="3">
    <source>
        <dbReference type="EMBL" id="CAL1546027.1"/>
    </source>
</evidence>
<organism evidence="3 4">
    <name type="scientific">Lymnaea stagnalis</name>
    <name type="common">Great pond snail</name>
    <name type="synonym">Helix stagnalis</name>
    <dbReference type="NCBI Taxonomy" id="6523"/>
    <lineage>
        <taxon>Eukaryota</taxon>
        <taxon>Metazoa</taxon>
        <taxon>Spiralia</taxon>
        <taxon>Lophotrochozoa</taxon>
        <taxon>Mollusca</taxon>
        <taxon>Gastropoda</taxon>
        <taxon>Heterobranchia</taxon>
        <taxon>Euthyneura</taxon>
        <taxon>Panpulmonata</taxon>
        <taxon>Hygrophila</taxon>
        <taxon>Lymnaeoidea</taxon>
        <taxon>Lymnaeidae</taxon>
        <taxon>Lymnaea</taxon>
    </lineage>
</organism>
<dbReference type="AlphaFoldDB" id="A0AAV2IJT1"/>
<dbReference type="CDD" id="cd00037">
    <property type="entry name" value="CLECT"/>
    <property type="match status" value="1"/>
</dbReference>
<dbReference type="InterPro" id="IPR050111">
    <property type="entry name" value="C-type_lectin/snaclec_domain"/>
</dbReference>
<dbReference type="Pfam" id="PF00059">
    <property type="entry name" value="Lectin_C"/>
    <property type="match status" value="1"/>
</dbReference>
<name>A0AAV2IJT1_LYMST</name>
<dbReference type="SUPFAM" id="SSF56436">
    <property type="entry name" value="C-type lectin-like"/>
    <property type="match status" value="1"/>
</dbReference>
<dbReference type="Gene3D" id="3.10.100.10">
    <property type="entry name" value="Mannose-Binding Protein A, subunit A"/>
    <property type="match status" value="1"/>
</dbReference>
<evidence type="ECO:0000256" key="1">
    <source>
        <dbReference type="SAM" id="SignalP"/>
    </source>
</evidence>
<accession>A0AAV2IJT1</accession>
<feature type="chain" id="PRO_5043584499" description="C-type lectin domain-containing protein" evidence="1">
    <location>
        <begin position="21"/>
        <end position="325"/>
    </location>
</feature>
<dbReference type="PANTHER" id="PTHR22803">
    <property type="entry name" value="MANNOSE, PHOSPHOLIPASE, LECTIN RECEPTOR RELATED"/>
    <property type="match status" value="1"/>
</dbReference>
<keyword evidence="4" id="KW-1185">Reference proteome</keyword>
<reference evidence="3 4" key="1">
    <citation type="submission" date="2024-04" db="EMBL/GenBank/DDBJ databases">
        <authorList>
            <consortium name="Genoscope - CEA"/>
            <person name="William W."/>
        </authorList>
    </citation>
    <scope>NUCLEOTIDE SEQUENCE [LARGE SCALE GENOMIC DNA]</scope>
</reference>
<dbReference type="InterPro" id="IPR001304">
    <property type="entry name" value="C-type_lectin-like"/>
</dbReference>
<keyword evidence="1" id="KW-0732">Signal</keyword>
<proteinExistence type="predicted"/>